<accession>A0A5C5VM59</accession>
<dbReference type="RefSeq" id="WP_146429879.1">
    <property type="nucleotide sequence ID" value="NZ_SJPF01000001.1"/>
</dbReference>
<dbReference type="Proteomes" id="UP000318878">
    <property type="component" value="Unassembled WGS sequence"/>
</dbReference>
<gene>
    <name evidence="3" type="ORF">Enr8_14370</name>
</gene>
<keyword evidence="1" id="KW-1133">Transmembrane helix</keyword>
<feature type="transmembrane region" description="Helical" evidence="1">
    <location>
        <begin position="31"/>
        <end position="49"/>
    </location>
</feature>
<keyword evidence="4" id="KW-1185">Reference proteome</keyword>
<feature type="chain" id="PRO_5022971375" evidence="2">
    <location>
        <begin position="24"/>
        <end position="87"/>
    </location>
</feature>
<reference evidence="3 4" key="1">
    <citation type="submission" date="2019-02" db="EMBL/GenBank/DDBJ databases">
        <title>Deep-cultivation of Planctomycetes and their phenomic and genomic characterization uncovers novel biology.</title>
        <authorList>
            <person name="Wiegand S."/>
            <person name="Jogler M."/>
            <person name="Boedeker C."/>
            <person name="Pinto D."/>
            <person name="Vollmers J."/>
            <person name="Rivas-Marin E."/>
            <person name="Kohn T."/>
            <person name="Peeters S.H."/>
            <person name="Heuer A."/>
            <person name="Rast P."/>
            <person name="Oberbeckmann S."/>
            <person name="Bunk B."/>
            <person name="Jeske O."/>
            <person name="Meyerdierks A."/>
            <person name="Storesund J.E."/>
            <person name="Kallscheuer N."/>
            <person name="Luecker S."/>
            <person name="Lage O.M."/>
            <person name="Pohl T."/>
            <person name="Merkel B.J."/>
            <person name="Hornburger P."/>
            <person name="Mueller R.-W."/>
            <person name="Bruemmer F."/>
            <person name="Labrenz M."/>
            <person name="Spormann A.M."/>
            <person name="Op Den Camp H."/>
            <person name="Overmann J."/>
            <person name="Amann R."/>
            <person name="Jetten M.S.M."/>
            <person name="Mascher T."/>
            <person name="Medema M.H."/>
            <person name="Devos D.P."/>
            <person name="Kaster A.-K."/>
            <person name="Ovreas L."/>
            <person name="Rohde M."/>
            <person name="Galperin M.Y."/>
            <person name="Jogler C."/>
        </authorList>
    </citation>
    <scope>NUCLEOTIDE SEQUENCE [LARGE SCALE GENOMIC DNA]</scope>
    <source>
        <strain evidence="3 4">Enr8</strain>
    </source>
</reference>
<name>A0A5C5VM59_9BACT</name>
<evidence type="ECO:0000256" key="1">
    <source>
        <dbReference type="SAM" id="Phobius"/>
    </source>
</evidence>
<sequence length="87" mass="9391" precursor="true">MHIVSASIIVLAGSIIFAGSALATNSGSQQFYGLVGGVITGVGLYAWYLEAIRSPVTGSSQQALHVRRTLFLQIERKVGRIVRDLRF</sequence>
<proteinExistence type="predicted"/>
<evidence type="ECO:0000313" key="4">
    <source>
        <dbReference type="Proteomes" id="UP000318878"/>
    </source>
</evidence>
<keyword evidence="2" id="KW-0732">Signal</keyword>
<keyword evidence="1" id="KW-0472">Membrane</keyword>
<keyword evidence="1" id="KW-0812">Transmembrane</keyword>
<evidence type="ECO:0000313" key="3">
    <source>
        <dbReference type="EMBL" id="TWT39736.1"/>
    </source>
</evidence>
<organism evidence="3 4">
    <name type="scientific">Blastopirellula retiformator</name>
    <dbReference type="NCBI Taxonomy" id="2527970"/>
    <lineage>
        <taxon>Bacteria</taxon>
        <taxon>Pseudomonadati</taxon>
        <taxon>Planctomycetota</taxon>
        <taxon>Planctomycetia</taxon>
        <taxon>Pirellulales</taxon>
        <taxon>Pirellulaceae</taxon>
        <taxon>Blastopirellula</taxon>
    </lineage>
</organism>
<dbReference type="AlphaFoldDB" id="A0A5C5VM59"/>
<evidence type="ECO:0000256" key="2">
    <source>
        <dbReference type="SAM" id="SignalP"/>
    </source>
</evidence>
<dbReference type="EMBL" id="SJPF01000001">
    <property type="protein sequence ID" value="TWT39736.1"/>
    <property type="molecule type" value="Genomic_DNA"/>
</dbReference>
<comment type="caution">
    <text evidence="3">The sequence shown here is derived from an EMBL/GenBank/DDBJ whole genome shotgun (WGS) entry which is preliminary data.</text>
</comment>
<feature type="signal peptide" evidence="2">
    <location>
        <begin position="1"/>
        <end position="23"/>
    </location>
</feature>
<protein>
    <submittedName>
        <fullName evidence="3">Uncharacterized protein</fullName>
    </submittedName>
</protein>